<comment type="caution">
    <text evidence="1">The sequence shown here is derived from an EMBL/GenBank/DDBJ whole genome shotgun (WGS) entry which is preliminary data.</text>
</comment>
<evidence type="ECO:0000313" key="2">
    <source>
        <dbReference type="Proteomes" id="UP000584642"/>
    </source>
</evidence>
<accession>A0ABX2TEI0</accession>
<protein>
    <submittedName>
        <fullName evidence="1">Uncharacterized protein</fullName>
    </submittedName>
</protein>
<dbReference type="Proteomes" id="UP000584642">
    <property type="component" value="Unassembled WGS sequence"/>
</dbReference>
<sequence length="115" mass="11921">MNILETLGTAVQGAMNLRVITLVGDAAVTGKVESPTVEMPAAGPAMVTNINLAGGDISTIMSQPFVDAGYADLRTLHNDMVAKAQSVVERNVTMLKDLADWLAGKDLPTPPSNGG</sequence>
<evidence type="ECO:0000313" key="1">
    <source>
        <dbReference type="EMBL" id="NYZ22740.1"/>
    </source>
</evidence>
<dbReference type="RefSeq" id="WP_180284511.1">
    <property type="nucleotide sequence ID" value="NZ_JABFDB010000021.1"/>
</dbReference>
<proteinExistence type="predicted"/>
<reference evidence="1 2" key="1">
    <citation type="submission" date="2020-05" db="EMBL/GenBank/DDBJ databases">
        <title>Azospirillum oleiclasticum sp. nov, a nitrogen-fixing and heavy crude oil-emulsifying bacterium isolated from the crude oil of Yumen Oilfield.</title>
        <authorList>
            <person name="Wu D."/>
            <person name="Cai M."/>
            <person name="Zhang X."/>
        </authorList>
    </citation>
    <scope>NUCLEOTIDE SEQUENCE [LARGE SCALE GENOMIC DNA]</scope>
    <source>
        <strain evidence="1 2">ROY-1-1-2</strain>
    </source>
</reference>
<dbReference type="EMBL" id="JABFDB010000021">
    <property type="protein sequence ID" value="NYZ22740.1"/>
    <property type="molecule type" value="Genomic_DNA"/>
</dbReference>
<name>A0ABX2TEI0_9PROT</name>
<gene>
    <name evidence="1" type="ORF">HND93_23765</name>
</gene>
<keyword evidence="2" id="KW-1185">Reference proteome</keyword>
<organism evidence="1 2">
    <name type="scientific">Azospirillum oleiclasticum</name>
    <dbReference type="NCBI Taxonomy" id="2735135"/>
    <lineage>
        <taxon>Bacteria</taxon>
        <taxon>Pseudomonadati</taxon>
        <taxon>Pseudomonadota</taxon>
        <taxon>Alphaproteobacteria</taxon>
        <taxon>Rhodospirillales</taxon>
        <taxon>Azospirillaceae</taxon>
        <taxon>Azospirillum</taxon>
    </lineage>
</organism>